<dbReference type="EMBL" id="JAQIZZ010000007">
    <property type="protein sequence ID" value="KAJ5532406.1"/>
    <property type="molecule type" value="Genomic_DNA"/>
</dbReference>
<feature type="transmembrane region" description="Helical" evidence="2">
    <location>
        <begin position="224"/>
        <end position="250"/>
    </location>
</feature>
<reference evidence="4 5" key="1">
    <citation type="journal article" date="2023" name="IMA Fungus">
        <title>Comparative genomic study of the Penicillium genus elucidates a diverse pangenome and 15 lateral gene transfer events.</title>
        <authorList>
            <person name="Petersen C."/>
            <person name="Sorensen T."/>
            <person name="Nielsen M.R."/>
            <person name="Sondergaard T.E."/>
            <person name="Sorensen J.L."/>
            <person name="Fitzpatrick D.A."/>
            <person name="Frisvad J.C."/>
            <person name="Nielsen K.L."/>
        </authorList>
    </citation>
    <scope>NUCLEOTIDE SEQUENCE [LARGE SCALE GENOMIC DNA]</scope>
    <source>
        <strain evidence="4 5">IBT 35679</strain>
    </source>
</reference>
<name>A0AAD6CNU9_9EURO</name>
<evidence type="ECO:0000256" key="1">
    <source>
        <dbReference type="SAM" id="MobiDB-lite"/>
    </source>
</evidence>
<keyword evidence="2" id="KW-0472">Membrane</keyword>
<keyword evidence="3" id="KW-0732">Signal</keyword>
<sequence length="363" mass="40030">MLGLWQSKMSALALAVLLSTPAVLGLRVTSGSSCTDSCNKWGAATNTTADEISCVDTAFNSTTKGKGFKDCITCELESTYEDDTTGETDVNWGLYNLRFALSTCVFGYPESISNVSSPCPVACGTVQDAVQFEIEDPTADNLGAWCDTASFADNVINTCEFCYNLTSNQIYLANFLESIRYNCHFPTTSGDEFAVSPTRIFTESLLPSSMSLTTPSASSSHVNLGLVIALPVLAFIIICLGIGTCCFFYIRYRRKRNRQNRFPDHLYARYNDTTISTPMQGQADWTQQQQQMYSDYQAFAQMHAAGYGQHHGFNEQYGQAHEMYGLKPKQDFQPQATEITVPRPHPGPEQAPHAIGTDQKHAM</sequence>
<dbReference type="Proteomes" id="UP001220324">
    <property type="component" value="Unassembled WGS sequence"/>
</dbReference>
<keyword evidence="5" id="KW-1185">Reference proteome</keyword>
<organism evidence="4 5">
    <name type="scientific">Penicillium frequentans</name>
    <dbReference type="NCBI Taxonomy" id="3151616"/>
    <lineage>
        <taxon>Eukaryota</taxon>
        <taxon>Fungi</taxon>
        <taxon>Dikarya</taxon>
        <taxon>Ascomycota</taxon>
        <taxon>Pezizomycotina</taxon>
        <taxon>Eurotiomycetes</taxon>
        <taxon>Eurotiomycetidae</taxon>
        <taxon>Eurotiales</taxon>
        <taxon>Aspergillaceae</taxon>
        <taxon>Penicillium</taxon>
    </lineage>
</organism>
<protein>
    <submittedName>
        <fullName evidence="4">Uncharacterized protein</fullName>
    </submittedName>
</protein>
<feature type="region of interest" description="Disordered" evidence="1">
    <location>
        <begin position="338"/>
        <end position="363"/>
    </location>
</feature>
<keyword evidence="2" id="KW-1133">Transmembrane helix</keyword>
<keyword evidence="2" id="KW-0812">Transmembrane</keyword>
<accession>A0AAD6CNU9</accession>
<evidence type="ECO:0000313" key="5">
    <source>
        <dbReference type="Proteomes" id="UP001220324"/>
    </source>
</evidence>
<evidence type="ECO:0000313" key="4">
    <source>
        <dbReference type="EMBL" id="KAJ5532406.1"/>
    </source>
</evidence>
<comment type="caution">
    <text evidence="4">The sequence shown here is derived from an EMBL/GenBank/DDBJ whole genome shotgun (WGS) entry which is preliminary data.</text>
</comment>
<evidence type="ECO:0000256" key="2">
    <source>
        <dbReference type="SAM" id="Phobius"/>
    </source>
</evidence>
<dbReference type="AlphaFoldDB" id="A0AAD6CNU9"/>
<feature type="signal peptide" evidence="3">
    <location>
        <begin position="1"/>
        <end position="25"/>
    </location>
</feature>
<proteinExistence type="predicted"/>
<gene>
    <name evidence="4" type="ORF">N7494_008958</name>
</gene>
<evidence type="ECO:0000256" key="3">
    <source>
        <dbReference type="SAM" id="SignalP"/>
    </source>
</evidence>
<feature type="chain" id="PRO_5042233889" evidence="3">
    <location>
        <begin position="26"/>
        <end position="363"/>
    </location>
</feature>